<dbReference type="AlphaFoldDB" id="A0A562SNR7"/>
<dbReference type="PANTHER" id="PTHR11692:SF0">
    <property type="entry name" value="BIFUNCTIONAL PURINE BIOSYNTHESIS PROTEIN ATIC"/>
    <property type="match status" value="1"/>
</dbReference>
<dbReference type="InterPro" id="IPR002695">
    <property type="entry name" value="PurH-like"/>
</dbReference>
<dbReference type="Gene3D" id="3.40.140.20">
    <property type="match status" value="2"/>
</dbReference>
<evidence type="ECO:0000256" key="3">
    <source>
        <dbReference type="ARBA" id="ARBA00007667"/>
    </source>
</evidence>
<evidence type="ECO:0000256" key="1">
    <source>
        <dbReference type="ARBA" id="ARBA00004844"/>
    </source>
</evidence>
<protein>
    <recommendedName>
        <fullName evidence="10">Bifunctional purine biosynthesis protein PurH</fullName>
    </recommendedName>
    <domain>
        <recommendedName>
            <fullName evidence="10">Phosphoribosylaminoimidazolecarboxamide formyltransferase</fullName>
            <ecNumber evidence="10">2.1.2.3</ecNumber>
        </recommendedName>
        <alternativeName>
            <fullName evidence="10">AICAR transformylase</fullName>
        </alternativeName>
    </domain>
    <domain>
        <recommendedName>
            <fullName evidence="10">IMP cyclohydrolase</fullName>
            <ecNumber evidence="10">3.5.4.10</ecNumber>
        </recommendedName>
        <alternativeName>
            <fullName evidence="10">ATIC</fullName>
        </alternativeName>
        <alternativeName>
            <fullName evidence="10">IMP synthase</fullName>
        </alternativeName>
        <alternativeName>
            <fullName evidence="10">Inosinicase</fullName>
        </alternativeName>
    </domain>
</protein>
<evidence type="ECO:0000259" key="11">
    <source>
        <dbReference type="PROSITE" id="PS51855"/>
    </source>
</evidence>
<dbReference type="Gene3D" id="3.40.50.1380">
    <property type="entry name" value="Methylglyoxal synthase-like domain"/>
    <property type="match status" value="1"/>
</dbReference>
<proteinExistence type="inferred from homology"/>
<dbReference type="NCBIfam" id="NF002049">
    <property type="entry name" value="PRK00881.1"/>
    <property type="match status" value="1"/>
</dbReference>
<dbReference type="FunFam" id="3.40.140.20:FF:000002">
    <property type="entry name" value="Bifunctional purine biosynthesis protein PurH"/>
    <property type="match status" value="1"/>
</dbReference>
<comment type="catalytic activity">
    <reaction evidence="8 10">
        <text>(6R)-10-formyltetrahydrofolate + 5-amino-1-(5-phospho-beta-D-ribosyl)imidazole-4-carboxamide = 5-formamido-1-(5-phospho-D-ribosyl)imidazole-4-carboxamide + (6S)-5,6,7,8-tetrahydrofolate</text>
        <dbReference type="Rhea" id="RHEA:22192"/>
        <dbReference type="ChEBI" id="CHEBI:57453"/>
        <dbReference type="ChEBI" id="CHEBI:58467"/>
        <dbReference type="ChEBI" id="CHEBI:58475"/>
        <dbReference type="ChEBI" id="CHEBI:195366"/>
        <dbReference type="EC" id="2.1.2.3"/>
    </reaction>
</comment>
<dbReference type="InterPro" id="IPR016193">
    <property type="entry name" value="Cytidine_deaminase-like"/>
</dbReference>
<comment type="pathway">
    <text evidence="1 10">Purine metabolism; IMP biosynthesis via de novo pathway; IMP from 5-formamido-1-(5-phospho-D-ribosyl)imidazole-4-carboxamide: step 1/1.</text>
</comment>
<feature type="domain" description="MGS-like" evidence="11">
    <location>
        <begin position="8"/>
        <end position="158"/>
    </location>
</feature>
<dbReference type="SUPFAM" id="SSF53927">
    <property type="entry name" value="Cytidine deaminase-like"/>
    <property type="match status" value="1"/>
</dbReference>
<dbReference type="GO" id="GO:0006189">
    <property type="term" value="P:'de novo' IMP biosynthetic process"/>
    <property type="evidence" value="ECO:0007669"/>
    <property type="project" value="UniProtKB-UniRule"/>
</dbReference>
<keyword evidence="5 10" id="KW-0658">Purine biosynthesis</keyword>
<dbReference type="InterPro" id="IPR036914">
    <property type="entry name" value="MGS-like_dom_sf"/>
</dbReference>
<dbReference type="Proteomes" id="UP000320593">
    <property type="component" value="Unassembled WGS sequence"/>
</dbReference>
<sequence length="538" mass="56776">MAISTKNVPVPVLVPIRRALLSVYDKTGLVQFAKALSDRGVELVSTGGSYKALNDAGLPVCDVSDLTGFPEIMDGRVKTLHPNVHGGLLSIRDDEGHKEAMSKHGIAGIDLFCGNLYPFEDVVASGADYALGIENIDIGGPAMTRAAAKNHAYVTVVTDPSDYSRVIDALDQNKGQSPIELRKRLALKAFARTAAYDAAVSNWMAEQLCEDTPAHRAVGGALAEVMRYGENPHQSAGFYKTGEVRPGVATAKQLQGKTLSYNNINDTDAAFELVSEFDPKRTCAVAIIKHANPCGVAEGRTLQEAYEMALRCDPVSAFGGIVALNRTLDAAAAEEIVKIFTEVIIAPDADEAAQEIIAAKKNLRLLVTGGLADARKRGLFVKSVAGGLLVQSRDNGVVDDLDLKVVTKRTPSAQELADLKFAFRVAKHVKSNAIVYAKNGATVGIGAGQMSRVDSARIAARKALDASESAGLEVPLTSGCVVASDAFFPFADGLLSAAEAGATAVIQPGGSMRDDDVIAAADEAGLAMVMTGMRHFRH</sequence>
<reference evidence="12 13" key="1">
    <citation type="submission" date="2019-07" db="EMBL/GenBank/DDBJ databases">
        <title>Genomic Encyclopedia of Archaeal and Bacterial Type Strains, Phase II (KMG-II): from individual species to whole genera.</title>
        <authorList>
            <person name="Goeker M."/>
        </authorList>
    </citation>
    <scope>NUCLEOTIDE SEQUENCE [LARGE SCALE GENOMIC DNA]</scope>
    <source>
        <strain evidence="12 13">ATCC BAA-252</strain>
    </source>
</reference>
<dbReference type="PANTHER" id="PTHR11692">
    <property type="entry name" value="BIFUNCTIONAL PURINE BIOSYNTHESIS PROTEIN PURH"/>
    <property type="match status" value="1"/>
</dbReference>
<dbReference type="InterPro" id="IPR011607">
    <property type="entry name" value="MGS-like_dom"/>
</dbReference>
<name>A0A562SNR7_9HYPH</name>
<dbReference type="HAMAP" id="MF_00139">
    <property type="entry name" value="PurH"/>
    <property type="match status" value="1"/>
</dbReference>
<accession>A0A562SNR7</accession>
<dbReference type="InterPro" id="IPR024051">
    <property type="entry name" value="AICAR_Tfase_dup_dom_sf"/>
</dbReference>
<comment type="catalytic activity">
    <reaction evidence="9 10">
        <text>IMP + H2O = 5-formamido-1-(5-phospho-D-ribosyl)imidazole-4-carboxamide</text>
        <dbReference type="Rhea" id="RHEA:18445"/>
        <dbReference type="ChEBI" id="CHEBI:15377"/>
        <dbReference type="ChEBI" id="CHEBI:58053"/>
        <dbReference type="ChEBI" id="CHEBI:58467"/>
        <dbReference type="EC" id="3.5.4.10"/>
    </reaction>
</comment>
<evidence type="ECO:0000256" key="10">
    <source>
        <dbReference type="HAMAP-Rule" id="MF_00139"/>
    </source>
</evidence>
<evidence type="ECO:0000256" key="5">
    <source>
        <dbReference type="ARBA" id="ARBA00022755"/>
    </source>
</evidence>
<dbReference type="SMART" id="SM00851">
    <property type="entry name" value="MGS"/>
    <property type="match status" value="1"/>
</dbReference>
<dbReference type="RefSeq" id="WP_145345390.1">
    <property type="nucleotide sequence ID" value="NZ_SMLY01000078.1"/>
</dbReference>
<dbReference type="SMART" id="SM00798">
    <property type="entry name" value="AICARFT_IMPCHas"/>
    <property type="match status" value="1"/>
</dbReference>
<keyword evidence="4 10" id="KW-0808">Transferase</keyword>
<dbReference type="NCBIfam" id="TIGR00355">
    <property type="entry name" value="purH"/>
    <property type="match status" value="1"/>
</dbReference>
<keyword evidence="13" id="KW-1185">Reference proteome</keyword>
<dbReference type="Pfam" id="PF02142">
    <property type="entry name" value="MGS"/>
    <property type="match status" value="1"/>
</dbReference>
<comment type="domain">
    <text evidence="10">The IMP cyclohydrolase activity resides in the N-terminal region.</text>
</comment>
<keyword evidence="6 10" id="KW-0378">Hydrolase</keyword>
<dbReference type="GO" id="GO:0003937">
    <property type="term" value="F:IMP cyclohydrolase activity"/>
    <property type="evidence" value="ECO:0007669"/>
    <property type="project" value="UniProtKB-UniRule"/>
</dbReference>
<organism evidence="12 13">
    <name type="scientific">Roseibium hamelinense</name>
    <dbReference type="NCBI Taxonomy" id="150831"/>
    <lineage>
        <taxon>Bacteria</taxon>
        <taxon>Pseudomonadati</taxon>
        <taxon>Pseudomonadota</taxon>
        <taxon>Alphaproteobacteria</taxon>
        <taxon>Hyphomicrobiales</taxon>
        <taxon>Stappiaceae</taxon>
        <taxon>Roseibium</taxon>
    </lineage>
</organism>
<dbReference type="GO" id="GO:0004643">
    <property type="term" value="F:phosphoribosylaminoimidazolecarboxamide formyltransferase activity"/>
    <property type="evidence" value="ECO:0007669"/>
    <property type="project" value="UniProtKB-UniRule"/>
</dbReference>
<comment type="similarity">
    <text evidence="3 10">Belongs to the PurH family.</text>
</comment>
<evidence type="ECO:0000256" key="7">
    <source>
        <dbReference type="ARBA" id="ARBA00023268"/>
    </source>
</evidence>
<dbReference type="PROSITE" id="PS51855">
    <property type="entry name" value="MGS"/>
    <property type="match status" value="1"/>
</dbReference>
<evidence type="ECO:0000313" key="13">
    <source>
        <dbReference type="Proteomes" id="UP000320593"/>
    </source>
</evidence>
<evidence type="ECO:0000256" key="6">
    <source>
        <dbReference type="ARBA" id="ARBA00022801"/>
    </source>
</evidence>
<evidence type="ECO:0000256" key="9">
    <source>
        <dbReference type="ARBA" id="ARBA00050687"/>
    </source>
</evidence>
<dbReference type="OrthoDB" id="9802065at2"/>
<evidence type="ECO:0000256" key="2">
    <source>
        <dbReference type="ARBA" id="ARBA00004954"/>
    </source>
</evidence>
<gene>
    <name evidence="10" type="primary">purH</name>
    <name evidence="12" type="ORF">JM93_03247</name>
</gene>
<evidence type="ECO:0000256" key="4">
    <source>
        <dbReference type="ARBA" id="ARBA00022679"/>
    </source>
</evidence>
<keyword evidence="7 10" id="KW-0511">Multifunctional enzyme</keyword>
<dbReference type="CDD" id="cd01421">
    <property type="entry name" value="IMPCH"/>
    <property type="match status" value="1"/>
</dbReference>
<comment type="pathway">
    <text evidence="2 10">Purine metabolism; IMP biosynthesis via de novo pathway; 5-formamido-1-(5-phospho-D-ribosyl)imidazole-4-carboxamide from 5-amino-1-(5-phospho-D-ribosyl)imidazole-4-carboxamide (10-formyl THF route): step 1/1.</text>
</comment>
<dbReference type="SUPFAM" id="SSF52335">
    <property type="entry name" value="Methylglyoxal synthase-like"/>
    <property type="match status" value="1"/>
</dbReference>
<evidence type="ECO:0000313" key="12">
    <source>
        <dbReference type="EMBL" id="TWI82733.1"/>
    </source>
</evidence>
<dbReference type="GO" id="GO:0005829">
    <property type="term" value="C:cytosol"/>
    <property type="evidence" value="ECO:0007669"/>
    <property type="project" value="TreeGrafter"/>
</dbReference>
<evidence type="ECO:0000256" key="8">
    <source>
        <dbReference type="ARBA" id="ARBA00050488"/>
    </source>
</evidence>
<dbReference type="PIRSF" id="PIRSF000414">
    <property type="entry name" value="AICARFT_IMPCHas"/>
    <property type="match status" value="1"/>
</dbReference>
<dbReference type="UniPathway" id="UPA00074">
    <property type="reaction ID" value="UER00133"/>
</dbReference>
<dbReference type="FunFam" id="3.40.50.1380:FF:000001">
    <property type="entry name" value="Bifunctional purine biosynthesis protein PurH"/>
    <property type="match status" value="1"/>
</dbReference>
<comment type="caution">
    <text evidence="12">The sequence shown here is derived from an EMBL/GenBank/DDBJ whole genome shotgun (WGS) entry which is preliminary data.</text>
</comment>
<dbReference type="Pfam" id="PF01808">
    <property type="entry name" value="AICARFT_IMPCHas"/>
    <property type="match status" value="1"/>
</dbReference>
<dbReference type="EMBL" id="VLLF01000008">
    <property type="protein sequence ID" value="TWI82733.1"/>
    <property type="molecule type" value="Genomic_DNA"/>
</dbReference>
<dbReference type="FunFam" id="3.40.140.20:FF:000001">
    <property type="entry name" value="Bifunctional purine biosynthesis protein PurH"/>
    <property type="match status" value="1"/>
</dbReference>
<dbReference type="EC" id="2.1.2.3" evidence="10"/>
<dbReference type="EC" id="3.5.4.10" evidence="10"/>